<dbReference type="Proteomes" id="UP001153719">
    <property type="component" value="Chromosome"/>
</dbReference>
<dbReference type="Gene3D" id="3.40.630.30">
    <property type="match status" value="1"/>
</dbReference>
<sequence>MKSSLSNNRLNLVHPSDKRFWNRAIKMLKDPLIMRFVLQGALSDEQAIAALEDWEQHWEKYGFGNYFALDRQGKELLGFVKVYHSDRSDFVNIGYALDQPYWGHGLGTELAETALKIGFLELKEPQLVGFARCRNHASRRILEKVGFQKVKECLIEDRDYCLYQISQERYLQRLEISAMTYTPITH</sequence>
<keyword evidence="2" id="KW-0808">Transferase</keyword>
<protein>
    <submittedName>
        <fullName evidence="2">Acetyltransferase PA3944</fullName>
        <ecNumber evidence="2">2.3.1.-</ecNumber>
    </submittedName>
</protein>
<reference evidence="2" key="1">
    <citation type="submission" date="2020-09" db="EMBL/GenBank/DDBJ databases">
        <authorList>
            <person name="Blom J."/>
        </authorList>
    </citation>
    <scope>NUCLEOTIDE SEQUENCE</scope>
    <source>
        <strain evidence="2">No.713</strain>
    </source>
</reference>
<dbReference type="PANTHER" id="PTHR43792:SF1">
    <property type="entry name" value="N-ACETYLTRANSFERASE DOMAIN-CONTAINING PROTEIN"/>
    <property type="match status" value="1"/>
</dbReference>
<keyword evidence="2" id="KW-0012">Acyltransferase</keyword>
<keyword evidence="3" id="KW-1185">Reference proteome</keyword>
<gene>
    <name evidence="2" type="ORF">NO713_04756</name>
</gene>
<dbReference type="SUPFAM" id="SSF55729">
    <property type="entry name" value="Acyl-CoA N-acyltransferases (Nat)"/>
    <property type="match status" value="1"/>
</dbReference>
<feature type="domain" description="N-acetyltransferase" evidence="1">
    <location>
        <begin position="23"/>
        <end position="172"/>
    </location>
</feature>
<dbReference type="InterPro" id="IPR016181">
    <property type="entry name" value="Acyl_CoA_acyltransferase"/>
</dbReference>
<accession>A0A9W4GAR5</accession>
<evidence type="ECO:0000259" key="1">
    <source>
        <dbReference type="PROSITE" id="PS51186"/>
    </source>
</evidence>
<dbReference type="InterPro" id="IPR051531">
    <property type="entry name" value="N-acetyltransferase"/>
</dbReference>
<name>A0A9W4GAR5_9CYAN</name>
<dbReference type="EC" id="2.3.1.-" evidence="2"/>
<dbReference type="AlphaFoldDB" id="A0A9W4GAR5"/>
<evidence type="ECO:0000313" key="3">
    <source>
        <dbReference type="Proteomes" id="UP001153719"/>
    </source>
</evidence>
<dbReference type="EMBL" id="LR882967">
    <property type="protein sequence ID" value="CAD5981030.1"/>
    <property type="molecule type" value="Genomic_DNA"/>
</dbReference>
<dbReference type="PANTHER" id="PTHR43792">
    <property type="entry name" value="GNAT FAMILY, PUTATIVE (AFU_ORTHOLOGUE AFUA_3G00765)-RELATED-RELATED"/>
    <property type="match status" value="1"/>
</dbReference>
<proteinExistence type="predicted"/>
<dbReference type="Pfam" id="PF13302">
    <property type="entry name" value="Acetyltransf_3"/>
    <property type="match status" value="1"/>
</dbReference>
<dbReference type="RefSeq" id="WP_254174774.1">
    <property type="nucleotide sequence ID" value="NZ_LR882967.1"/>
</dbReference>
<organism evidence="2 3">
    <name type="scientific">Planktothrix pseudagardhii</name>
    <dbReference type="NCBI Taxonomy" id="132604"/>
    <lineage>
        <taxon>Bacteria</taxon>
        <taxon>Bacillati</taxon>
        <taxon>Cyanobacteriota</taxon>
        <taxon>Cyanophyceae</taxon>
        <taxon>Oscillatoriophycideae</taxon>
        <taxon>Oscillatoriales</taxon>
        <taxon>Microcoleaceae</taxon>
        <taxon>Planktothrix</taxon>
    </lineage>
</organism>
<dbReference type="KEGG" id="ppsu:NO713_04756"/>
<dbReference type="InterPro" id="IPR000182">
    <property type="entry name" value="GNAT_dom"/>
</dbReference>
<dbReference type="GO" id="GO:0016747">
    <property type="term" value="F:acyltransferase activity, transferring groups other than amino-acyl groups"/>
    <property type="evidence" value="ECO:0007669"/>
    <property type="project" value="InterPro"/>
</dbReference>
<dbReference type="PROSITE" id="PS51186">
    <property type="entry name" value="GNAT"/>
    <property type="match status" value="1"/>
</dbReference>
<evidence type="ECO:0000313" key="2">
    <source>
        <dbReference type="EMBL" id="CAD5981030.1"/>
    </source>
</evidence>